<feature type="region of interest" description="Disordered" evidence="1">
    <location>
        <begin position="45"/>
        <end position="206"/>
    </location>
</feature>
<dbReference type="EMBL" id="VSWC01000054">
    <property type="protein sequence ID" value="KAA1100129.1"/>
    <property type="molecule type" value="Genomic_DNA"/>
</dbReference>
<dbReference type="Proteomes" id="UP000325313">
    <property type="component" value="Unassembled WGS sequence"/>
</dbReference>
<name>A0A5B0R5F9_PUCGR</name>
<feature type="compositionally biased region" description="Basic and acidic residues" evidence="1">
    <location>
        <begin position="172"/>
        <end position="187"/>
    </location>
</feature>
<organism evidence="3 5">
    <name type="scientific">Puccinia graminis f. sp. tritici</name>
    <dbReference type="NCBI Taxonomy" id="56615"/>
    <lineage>
        <taxon>Eukaryota</taxon>
        <taxon>Fungi</taxon>
        <taxon>Dikarya</taxon>
        <taxon>Basidiomycota</taxon>
        <taxon>Pucciniomycotina</taxon>
        <taxon>Pucciniomycetes</taxon>
        <taxon>Pucciniales</taxon>
        <taxon>Pucciniaceae</taxon>
        <taxon>Puccinia</taxon>
    </lineage>
</organism>
<feature type="region of interest" description="Disordered" evidence="1">
    <location>
        <begin position="248"/>
        <end position="338"/>
    </location>
</feature>
<feature type="compositionally biased region" description="Basic and acidic residues" evidence="1">
    <location>
        <begin position="116"/>
        <end position="128"/>
    </location>
</feature>
<evidence type="ECO:0000313" key="5">
    <source>
        <dbReference type="Proteomes" id="UP000325313"/>
    </source>
</evidence>
<feature type="compositionally biased region" description="Polar residues" evidence="1">
    <location>
        <begin position="86"/>
        <end position="105"/>
    </location>
</feature>
<feature type="compositionally biased region" description="Polar residues" evidence="1">
    <location>
        <begin position="158"/>
        <end position="169"/>
    </location>
</feature>
<accession>A0A5B0R5F9</accession>
<gene>
    <name evidence="2" type="ORF">PGT21_030057</name>
    <name evidence="3" type="ORF">PGTUg99_023887</name>
</gene>
<reference evidence="4 5" key="1">
    <citation type="submission" date="2019-05" db="EMBL/GenBank/DDBJ databases">
        <title>Emergence of the Ug99 lineage of the wheat stem rust pathogen through somatic hybridization.</title>
        <authorList>
            <person name="Li F."/>
            <person name="Upadhyaya N.M."/>
            <person name="Sperschneider J."/>
            <person name="Matny O."/>
            <person name="Nguyen-Phuc H."/>
            <person name="Mago R."/>
            <person name="Raley C."/>
            <person name="Miller M.E."/>
            <person name="Silverstein K.A.T."/>
            <person name="Henningsen E."/>
            <person name="Hirsch C.D."/>
            <person name="Visser B."/>
            <person name="Pretorius Z.A."/>
            <person name="Steffenson B.J."/>
            <person name="Schwessinger B."/>
            <person name="Dodds P.N."/>
            <person name="Figueroa M."/>
        </authorList>
    </citation>
    <scope>NUCLEOTIDE SEQUENCE [LARGE SCALE GENOMIC DNA]</scope>
    <source>
        <strain evidence="2">21-0</strain>
        <strain evidence="3 5">Ug99</strain>
    </source>
</reference>
<feature type="compositionally biased region" description="Basic residues" evidence="1">
    <location>
        <begin position="54"/>
        <end position="64"/>
    </location>
</feature>
<dbReference type="AlphaFoldDB" id="A0A5B0R5F9"/>
<dbReference type="Proteomes" id="UP000324748">
    <property type="component" value="Unassembled WGS sequence"/>
</dbReference>
<dbReference type="OrthoDB" id="2504089at2759"/>
<dbReference type="EMBL" id="VDEP01000242">
    <property type="protein sequence ID" value="KAA1120698.1"/>
    <property type="molecule type" value="Genomic_DNA"/>
</dbReference>
<evidence type="ECO:0000313" key="3">
    <source>
        <dbReference type="EMBL" id="KAA1120698.1"/>
    </source>
</evidence>
<evidence type="ECO:0000313" key="2">
    <source>
        <dbReference type="EMBL" id="KAA1100129.1"/>
    </source>
</evidence>
<keyword evidence="4" id="KW-1185">Reference proteome</keyword>
<evidence type="ECO:0000313" key="4">
    <source>
        <dbReference type="Proteomes" id="UP000324748"/>
    </source>
</evidence>
<sequence>MSLSLWTTSVDHLHQKLDDDPQHQSYHQLKSTSYIHPLISLLMDRSDPDGSPLAKKRPATRRKFAKEVYKPSNRLLPPNKRLWASENANDVSEDTASSKELQQATKPLPLKKGKSKAKEESDLKEKQKPGRKIASKPVKLSDKSNAQKEVTCRPSGRVTRSSAMTNTRVGRSKMDVLDEAEEKRAVEVEGELEVEGAEDGEEQDHFLDVSADHRIHPFFRTKKPTQQSLGADVTLTFDIDRHARALADCSPIPRIGHQGGDDGSSLNAGMSKRTRPVDHEPAPPSPAVKKPTRAKVIKPSKPSTEPSPPKKRVRRQPGTKSSKRKVSETPLSDDPLMI</sequence>
<feature type="compositionally biased region" description="Acidic residues" evidence="1">
    <location>
        <begin position="188"/>
        <end position="202"/>
    </location>
</feature>
<comment type="caution">
    <text evidence="3">The sequence shown here is derived from an EMBL/GenBank/DDBJ whole genome shotgun (WGS) entry which is preliminary data.</text>
</comment>
<feature type="compositionally biased region" description="Basic residues" evidence="1">
    <location>
        <begin position="309"/>
        <end position="324"/>
    </location>
</feature>
<proteinExistence type="predicted"/>
<protein>
    <submittedName>
        <fullName evidence="3">Uncharacterized protein</fullName>
    </submittedName>
</protein>
<evidence type="ECO:0000256" key="1">
    <source>
        <dbReference type="SAM" id="MobiDB-lite"/>
    </source>
</evidence>